<name>A0ABS7BW02_9BACL</name>
<dbReference type="InterPro" id="IPR050834">
    <property type="entry name" value="Glycosyltransf_2"/>
</dbReference>
<dbReference type="Gene3D" id="3.90.550.10">
    <property type="entry name" value="Spore Coat Polysaccharide Biosynthesis Protein SpsA, Chain A"/>
    <property type="match status" value="2"/>
</dbReference>
<feature type="domain" description="Glycosyltransferase 2-like" evidence="2">
    <location>
        <begin position="754"/>
        <end position="882"/>
    </location>
</feature>
<evidence type="ECO:0000313" key="3">
    <source>
        <dbReference type="EMBL" id="MBW7452784.1"/>
    </source>
</evidence>
<dbReference type="PANTHER" id="PTHR43685:SF11">
    <property type="entry name" value="GLYCOSYLTRANSFERASE TAGX-RELATED"/>
    <property type="match status" value="1"/>
</dbReference>
<dbReference type="RefSeq" id="WP_210044832.1">
    <property type="nucleotide sequence ID" value="NZ_JBHLVU010000029.1"/>
</dbReference>
<dbReference type="Gene3D" id="1.25.40.10">
    <property type="entry name" value="Tetratricopeptide repeat domain"/>
    <property type="match status" value="1"/>
</dbReference>
<reference evidence="3 4" key="1">
    <citation type="submission" date="2021-07" db="EMBL/GenBank/DDBJ databases">
        <title>Paenibacillus radiodurans sp. nov., isolated from the southeastern edge of Tengger Desert.</title>
        <authorList>
            <person name="Zhang G."/>
        </authorList>
    </citation>
    <scope>NUCLEOTIDE SEQUENCE [LARGE SCALE GENOMIC DNA]</scope>
    <source>
        <strain evidence="3 4">CCM 7311</strain>
    </source>
</reference>
<dbReference type="PANTHER" id="PTHR43685">
    <property type="entry name" value="GLYCOSYLTRANSFERASE"/>
    <property type="match status" value="1"/>
</dbReference>
<accession>A0ABS7BW02</accession>
<keyword evidence="3" id="KW-0808">Transferase</keyword>
<gene>
    <name evidence="3" type="ORF">K0U00_01840</name>
</gene>
<dbReference type="InterPro" id="IPR001173">
    <property type="entry name" value="Glyco_trans_2-like"/>
</dbReference>
<evidence type="ECO:0000259" key="2">
    <source>
        <dbReference type="Pfam" id="PF00535"/>
    </source>
</evidence>
<dbReference type="SUPFAM" id="SSF48452">
    <property type="entry name" value="TPR-like"/>
    <property type="match status" value="2"/>
</dbReference>
<comment type="similarity">
    <text evidence="1">Belongs to the glycosyltransferase 2 family.</text>
</comment>
<evidence type="ECO:0000256" key="1">
    <source>
        <dbReference type="ARBA" id="ARBA00006739"/>
    </source>
</evidence>
<organism evidence="3 4">
    <name type="scientific">Paenibacillus sepulcri</name>
    <dbReference type="NCBI Taxonomy" id="359917"/>
    <lineage>
        <taxon>Bacteria</taxon>
        <taxon>Bacillati</taxon>
        <taxon>Bacillota</taxon>
        <taxon>Bacilli</taxon>
        <taxon>Bacillales</taxon>
        <taxon>Paenibacillaceae</taxon>
        <taxon>Paenibacillus</taxon>
    </lineage>
</organism>
<dbReference type="InterPro" id="IPR029044">
    <property type="entry name" value="Nucleotide-diphossugar_trans"/>
</dbReference>
<comment type="caution">
    <text evidence="3">The sequence shown here is derived from an EMBL/GenBank/DDBJ whole genome shotgun (WGS) entry which is preliminary data.</text>
</comment>
<protein>
    <submittedName>
        <fullName evidence="3">Glycosyltransferase</fullName>
        <ecNumber evidence="3">2.4.-.-</ecNumber>
    </submittedName>
</protein>
<keyword evidence="4" id="KW-1185">Reference proteome</keyword>
<evidence type="ECO:0000313" key="4">
    <source>
        <dbReference type="Proteomes" id="UP001519887"/>
    </source>
</evidence>
<keyword evidence="3" id="KW-0328">Glycosyltransferase</keyword>
<dbReference type="EC" id="2.4.-.-" evidence="3"/>
<proteinExistence type="inferred from homology"/>
<dbReference type="Pfam" id="PF00535">
    <property type="entry name" value="Glycos_transf_2"/>
    <property type="match status" value="2"/>
</dbReference>
<dbReference type="InterPro" id="IPR011990">
    <property type="entry name" value="TPR-like_helical_dom_sf"/>
</dbReference>
<dbReference type="SUPFAM" id="SSF53448">
    <property type="entry name" value="Nucleotide-diphospho-sugar transferases"/>
    <property type="match status" value="2"/>
</dbReference>
<dbReference type="GO" id="GO:0016757">
    <property type="term" value="F:glycosyltransferase activity"/>
    <property type="evidence" value="ECO:0007669"/>
    <property type="project" value="UniProtKB-KW"/>
</dbReference>
<dbReference type="Proteomes" id="UP001519887">
    <property type="component" value="Unassembled WGS sequence"/>
</dbReference>
<feature type="domain" description="Glycosyltransferase 2-like" evidence="2">
    <location>
        <begin position="6"/>
        <end position="87"/>
    </location>
</feature>
<sequence>MKISSCILVKNNETTLARAIQSVKPHVDEVFILDTGSCDQSVRIAKELGAQIYNCEWKDNFAESRNKLLQYAIDFDWVLMIDSDEEFVWSGSGSFRDWIEEQDVEAVFAFDVNHYEISSSKLLSITHAERLFSPSLFNYEGIIHEKLVPQDSSKNKEVRLCQHAFYRHYGYSSEYHESKSQRNISLLRRAIELNPSEGLYYRYLANEVYNLGIYTDCIIYANTALRILPLIEQYSRAQAHYYKIMALLNIRKSIEAEAAAKACMKDIPAYADPYGILAEICFGQNRWDEASYWFKQWGYLMKESPRLLPNHCISLIETFRKHEAIAESKKASLNRLQGGCVQQMKIGVLIIHPQLENDGIDLFTHIQSKFKGISIVIGVWTDLKTNDLSQNDDYWAGRNNIHFVKANEIFAAMKRFAIDSNVDFIWIWKANERVASDLNEDKLMSAYSHNGVISIQACSERISFKSLEKRLFPGNLSAIFLGDSKWETTDALDSNDISSEKYSIVVNKPFIIQLEKQSAYMELARRETPLQQMITAFACQNYERVLEIKMPPDNDASWATFAFFRILSLINMGEIEQASELVYTAIDSDLDGGQLADFIYLYGKLSQNIQISDMKAEAIELLESTLQSNPLLKTKHVTTTESDWLALIGELQWQIGDWKQAVRSWRHSLECSAYKNEECAYRLSEAVYEQHKTEGLDKVARIMLEIFNIDMPSAQSLLYPLFIYLNMPEWALLFQRQNKISPVDTQEQEFDQVSIILPVYNDIRYLRESILSILSQTYLNLELIVVDDGSDQEVSGIIDKFKYDSRLSYYRLKENRGLPAALNYGFVRAKGAIMGWTSSDNRAHSRWLERMVQGLSAHSNAIAIHSDYYHMDENGLVLETKRLPKYKLNGLQNGGSSLLWKTAAFRQTGGFDESLFGIEDRDFTIRLALTGRIVCLPEALYYYRIHDGSLSSGIDSGLLGGWNDLHHKLKKKWLYLSFL</sequence>
<dbReference type="EMBL" id="JAHZIK010000018">
    <property type="protein sequence ID" value="MBW7452784.1"/>
    <property type="molecule type" value="Genomic_DNA"/>
</dbReference>